<dbReference type="GO" id="GO:0005384">
    <property type="term" value="F:manganese ion transmembrane transporter activity"/>
    <property type="evidence" value="ECO:0007669"/>
    <property type="project" value="TreeGrafter"/>
</dbReference>
<evidence type="ECO:0000313" key="9">
    <source>
        <dbReference type="Proteomes" id="UP000002318"/>
    </source>
</evidence>
<dbReference type="GO" id="GO:0015086">
    <property type="term" value="F:cadmium ion transmembrane transporter activity"/>
    <property type="evidence" value="ECO:0007669"/>
    <property type="project" value="TreeGrafter"/>
</dbReference>
<comment type="subcellular location">
    <subcellularLocation>
        <location evidence="1">Membrane</location>
        <topology evidence="1">Multi-pass membrane protein</topology>
    </subcellularLocation>
</comment>
<dbReference type="eggNOG" id="COG1914">
    <property type="taxonomic scope" value="Bacteria"/>
</dbReference>
<accession>E1RA68</accession>
<dbReference type="GO" id="GO:0005886">
    <property type="term" value="C:plasma membrane"/>
    <property type="evidence" value="ECO:0007669"/>
    <property type="project" value="TreeGrafter"/>
</dbReference>
<keyword evidence="2" id="KW-0813">Transport</keyword>
<feature type="transmembrane region" description="Helical" evidence="7">
    <location>
        <begin position="186"/>
        <end position="208"/>
    </location>
</feature>
<dbReference type="AlphaFoldDB" id="E1RA68"/>
<evidence type="ECO:0000256" key="6">
    <source>
        <dbReference type="ARBA" id="ARBA00023136"/>
    </source>
</evidence>
<proteinExistence type="predicted"/>
<feature type="transmembrane region" description="Helical" evidence="7">
    <location>
        <begin position="276"/>
        <end position="302"/>
    </location>
</feature>
<feature type="transmembrane region" description="Helical" evidence="7">
    <location>
        <begin position="85"/>
        <end position="103"/>
    </location>
</feature>
<feature type="transmembrane region" description="Helical" evidence="7">
    <location>
        <begin position="149"/>
        <end position="166"/>
    </location>
</feature>
<feature type="transmembrane region" description="Helical" evidence="7">
    <location>
        <begin position="45"/>
        <end position="64"/>
    </location>
</feature>
<feature type="transmembrane region" description="Helical" evidence="7">
    <location>
        <begin position="115"/>
        <end position="137"/>
    </location>
</feature>
<dbReference type="Proteomes" id="UP000002318">
    <property type="component" value="Chromosome"/>
</dbReference>
<dbReference type="KEGG" id="ssm:Spirs_0202"/>
<gene>
    <name evidence="8" type="ordered locus">Spirs_0202</name>
</gene>
<dbReference type="PANTHER" id="PTHR11706:SF33">
    <property type="entry name" value="NATURAL RESISTANCE-ASSOCIATED MACROPHAGE PROTEIN 2"/>
    <property type="match status" value="1"/>
</dbReference>
<evidence type="ECO:0000256" key="5">
    <source>
        <dbReference type="ARBA" id="ARBA00022989"/>
    </source>
</evidence>
<dbReference type="OrthoDB" id="9787548at2"/>
<dbReference type="HOGENOM" id="CLU_020088_6_3_12"/>
<evidence type="ECO:0000256" key="1">
    <source>
        <dbReference type="ARBA" id="ARBA00004141"/>
    </source>
</evidence>
<feature type="transmembrane region" description="Helical" evidence="7">
    <location>
        <begin position="377"/>
        <end position="395"/>
    </location>
</feature>
<keyword evidence="3 7" id="KW-0812">Transmembrane</keyword>
<dbReference type="Pfam" id="PF01566">
    <property type="entry name" value="Nramp"/>
    <property type="match status" value="1"/>
</dbReference>
<keyword evidence="4" id="KW-0769">Symport</keyword>
<keyword evidence="9" id="KW-1185">Reference proteome</keyword>
<feature type="transmembrane region" description="Helical" evidence="7">
    <location>
        <begin position="12"/>
        <end position="33"/>
    </location>
</feature>
<evidence type="ECO:0000256" key="2">
    <source>
        <dbReference type="ARBA" id="ARBA00022448"/>
    </source>
</evidence>
<name>E1RA68_SEDSS</name>
<dbReference type="RefSeq" id="WP_013252823.1">
    <property type="nucleotide sequence ID" value="NC_014364.1"/>
</dbReference>
<evidence type="ECO:0000256" key="7">
    <source>
        <dbReference type="SAM" id="Phobius"/>
    </source>
</evidence>
<dbReference type="GO" id="GO:0034755">
    <property type="term" value="P:iron ion transmembrane transport"/>
    <property type="evidence" value="ECO:0007669"/>
    <property type="project" value="TreeGrafter"/>
</dbReference>
<evidence type="ECO:0000313" key="8">
    <source>
        <dbReference type="EMBL" id="ADK79359.1"/>
    </source>
</evidence>
<reference evidence="8 9" key="1">
    <citation type="journal article" date="2010" name="Stand. Genomic Sci.">
        <title>Complete genome sequence of Spirochaeta smaragdinae type strain (SEBR 4228).</title>
        <authorList>
            <person name="Mavromatis K."/>
            <person name="Yasawong M."/>
            <person name="Chertkov O."/>
            <person name="Lapidus A."/>
            <person name="Lucas S."/>
            <person name="Nolan M."/>
            <person name="Del Rio T.G."/>
            <person name="Tice H."/>
            <person name="Cheng J.F."/>
            <person name="Pitluck S."/>
            <person name="Liolios K."/>
            <person name="Ivanova N."/>
            <person name="Tapia R."/>
            <person name="Han C."/>
            <person name="Bruce D."/>
            <person name="Goodwin L."/>
            <person name="Pati A."/>
            <person name="Chen A."/>
            <person name="Palaniappan K."/>
            <person name="Land M."/>
            <person name="Hauser L."/>
            <person name="Chang Y.J."/>
            <person name="Jeffries C.D."/>
            <person name="Detter J.C."/>
            <person name="Rohde M."/>
            <person name="Brambilla E."/>
            <person name="Spring S."/>
            <person name="Goker M."/>
            <person name="Sikorski J."/>
            <person name="Woyke T."/>
            <person name="Bristow J."/>
            <person name="Eisen J.A."/>
            <person name="Markowitz V."/>
            <person name="Hugenholtz P."/>
            <person name="Klenk H.P."/>
            <person name="Kyrpides N.C."/>
        </authorList>
    </citation>
    <scope>NUCLEOTIDE SEQUENCE [LARGE SCALE GENOMIC DNA]</scope>
    <source>
        <strain evidence="9">DSM 11293 / JCM 15392 / SEBR 4228</strain>
    </source>
</reference>
<feature type="transmembrane region" description="Helical" evidence="7">
    <location>
        <begin position="314"/>
        <end position="335"/>
    </location>
</feature>
<sequence>MDKKGKGISQLAFLLGPGVITAATVLGPGSITVSSKSGALMEYSVLWAVVIAGIFMATFTRMAARIGCLNDDSLLNIVRTKQHPVLAVVVGLSVFLIAGGFQTGNNIGVGLAMDAMFGGGIMLWAPVFTIIALLFIWISRDFYKLLEKVMMTLVVIMIVAFIANVFMAGPSVGKIALGLVPSQPKIWGLVIAISATSFSIAAAAYQAYLVQGKGWSAAFLKKAQRDATIGIVILCGLAALIMITSAAVLAPRGIGVKSAVDMAIQLEPLLGPLAKWLFLFGLLAASFSSFISNAVLGGMFLSDGFGLGKSLNDISVKVFTTVLLLFSTTLAVILKTNPIEVLVVAQASTILGGPLVAIVLLLLGNNKDVLQEHTNKPVTNVIAVLAILWISYLSYNQLMAFIG</sequence>
<dbReference type="GO" id="GO:0015293">
    <property type="term" value="F:symporter activity"/>
    <property type="evidence" value="ECO:0007669"/>
    <property type="project" value="UniProtKB-KW"/>
</dbReference>
<evidence type="ECO:0000256" key="4">
    <source>
        <dbReference type="ARBA" id="ARBA00022847"/>
    </source>
</evidence>
<feature type="transmembrane region" description="Helical" evidence="7">
    <location>
        <begin position="229"/>
        <end position="250"/>
    </location>
</feature>
<dbReference type="InterPro" id="IPR001046">
    <property type="entry name" value="NRAMP_fam"/>
</dbReference>
<organism evidence="8 9">
    <name type="scientific">Sediminispirochaeta smaragdinae (strain DSM 11293 / JCM 15392 / SEBR 4228)</name>
    <name type="common">Spirochaeta smaragdinae</name>
    <dbReference type="NCBI Taxonomy" id="573413"/>
    <lineage>
        <taxon>Bacteria</taxon>
        <taxon>Pseudomonadati</taxon>
        <taxon>Spirochaetota</taxon>
        <taxon>Spirochaetia</taxon>
        <taxon>Spirochaetales</taxon>
        <taxon>Spirochaetaceae</taxon>
        <taxon>Sediminispirochaeta</taxon>
    </lineage>
</organism>
<keyword evidence="5 7" id="KW-1133">Transmembrane helix</keyword>
<dbReference type="EMBL" id="CP002116">
    <property type="protein sequence ID" value="ADK79359.1"/>
    <property type="molecule type" value="Genomic_DNA"/>
</dbReference>
<keyword evidence="6 7" id="KW-0472">Membrane</keyword>
<dbReference type="STRING" id="573413.Spirs_0202"/>
<dbReference type="PANTHER" id="PTHR11706">
    <property type="entry name" value="SOLUTE CARRIER PROTEIN FAMILY 11 MEMBER"/>
    <property type="match status" value="1"/>
</dbReference>
<feature type="transmembrane region" description="Helical" evidence="7">
    <location>
        <begin position="341"/>
        <end position="365"/>
    </location>
</feature>
<protein>
    <submittedName>
        <fullName evidence="8">Natural resistance-associated macrophage protein</fullName>
    </submittedName>
</protein>
<evidence type="ECO:0000256" key="3">
    <source>
        <dbReference type="ARBA" id="ARBA00022692"/>
    </source>
</evidence>